<gene>
    <name evidence="1" type="ordered locus">SGRA_1310</name>
</gene>
<dbReference type="HOGENOM" id="CLU_3257666_0_0_10"/>
<protein>
    <submittedName>
        <fullName evidence="1">Uncharacterized protein</fullName>
    </submittedName>
</protein>
<organism evidence="1 2">
    <name type="scientific">Saprospira grandis (strain Lewin)</name>
    <dbReference type="NCBI Taxonomy" id="984262"/>
    <lineage>
        <taxon>Bacteria</taxon>
        <taxon>Pseudomonadati</taxon>
        <taxon>Bacteroidota</taxon>
        <taxon>Saprospiria</taxon>
        <taxon>Saprospirales</taxon>
        <taxon>Saprospiraceae</taxon>
        <taxon>Saprospira</taxon>
    </lineage>
</organism>
<evidence type="ECO:0000313" key="2">
    <source>
        <dbReference type="Proteomes" id="UP000007519"/>
    </source>
</evidence>
<dbReference type="AlphaFoldDB" id="H6L5D1"/>
<dbReference type="EMBL" id="CP002831">
    <property type="protein sequence ID" value="AFC24045.1"/>
    <property type="molecule type" value="Genomic_DNA"/>
</dbReference>
<proteinExistence type="predicted"/>
<name>H6L5D1_SAPGL</name>
<evidence type="ECO:0000313" key="1">
    <source>
        <dbReference type="EMBL" id="AFC24045.1"/>
    </source>
</evidence>
<dbReference type="Proteomes" id="UP000007519">
    <property type="component" value="Chromosome"/>
</dbReference>
<dbReference type="KEGG" id="sgn:SGRA_1310"/>
<reference evidence="1 2" key="1">
    <citation type="journal article" date="2012" name="Stand. Genomic Sci.">
        <title>Complete genome sequencing and analysis of Saprospira grandis str. Lewin, a predatory marine bacterium.</title>
        <authorList>
            <person name="Saw J.H."/>
            <person name="Yuryev A."/>
            <person name="Kanbe M."/>
            <person name="Hou S."/>
            <person name="Young A.G."/>
            <person name="Aizawa S."/>
            <person name="Alam M."/>
        </authorList>
    </citation>
    <scope>NUCLEOTIDE SEQUENCE [LARGE SCALE GENOMIC DNA]</scope>
    <source>
        <strain evidence="1 2">Lewin</strain>
    </source>
</reference>
<dbReference type="STRING" id="984262.SGRA_1310"/>
<sequence>MLKNFLSSKNWDQLFVLSADLGGHWPSAAEGWPEGPDRSPQG</sequence>
<keyword evidence="2" id="KW-1185">Reference proteome</keyword>
<accession>H6L5D1</accession>